<dbReference type="Gene3D" id="1.25.40.10">
    <property type="entry name" value="Tetratricopeptide repeat domain"/>
    <property type="match status" value="1"/>
</dbReference>
<reference evidence="10 11" key="1">
    <citation type="journal article" date="2006" name="Nat. Biotechnol.">
        <title>Genome sequence of the ubiquitous hydrocarbon-degrading marine bacterium Alcanivorax borkumensis.</title>
        <authorList>
            <person name="Schneiker S."/>
            <person name="Martins dos Santos V.A.P."/>
            <person name="Bartels D."/>
            <person name="Bekel T."/>
            <person name="Brecht M."/>
            <person name="Buhrmester J."/>
            <person name="Chernikova T.N."/>
            <person name="Denaro R."/>
            <person name="Ferrer M."/>
            <person name="Gertler C."/>
            <person name="Goesmann A."/>
            <person name="Golyshina O.V."/>
            <person name="Kaminski F."/>
            <person name="Khachane A.N."/>
            <person name="Lang S."/>
            <person name="Linke B."/>
            <person name="McHardy A.C."/>
            <person name="Meyer F."/>
            <person name="Nechitaylo T."/>
            <person name="Puehler A."/>
            <person name="Regenhardt D."/>
            <person name="Rupp O."/>
            <person name="Sabirova J.S."/>
            <person name="Selbitschka W."/>
            <person name="Yakimov M.M."/>
            <person name="Timmis K.N."/>
            <person name="Vorhoelter F.-J."/>
            <person name="Weidner S."/>
            <person name="Kaiser O."/>
            <person name="Golyshin P.N."/>
        </authorList>
    </citation>
    <scope>NUCLEOTIDE SEQUENCE [LARGE SCALE GENOMIC DNA]</scope>
    <source>
        <strain evidence="11">ATCC 700651 / DSM 11573 / NCIMB 13689 / SK2</strain>
    </source>
</reference>
<dbReference type="KEGG" id="abo:ABO_1858"/>
<evidence type="ECO:0000256" key="3">
    <source>
        <dbReference type="ARBA" id="ARBA00022692"/>
    </source>
</evidence>
<dbReference type="HOGENOM" id="CLU_084785_1_0_6"/>
<evidence type="ECO:0000256" key="2">
    <source>
        <dbReference type="ARBA" id="ARBA00022475"/>
    </source>
</evidence>
<keyword evidence="5" id="KW-0472">Membrane</keyword>
<dbReference type="GO" id="GO:0044877">
    <property type="term" value="F:protein-containing complex binding"/>
    <property type="evidence" value="ECO:0007669"/>
    <property type="project" value="InterPro"/>
</dbReference>
<evidence type="ECO:0000256" key="1">
    <source>
        <dbReference type="ARBA" id="ARBA00004401"/>
    </source>
</evidence>
<evidence type="ECO:0000256" key="7">
    <source>
        <dbReference type="ARBA" id="ARBA00024197"/>
    </source>
</evidence>
<dbReference type="Pfam" id="PF09976">
    <property type="entry name" value="TPR_21"/>
    <property type="match status" value="1"/>
</dbReference>
<dbReference type="InterPro" id="IPR018704">
    <property type="entry name" value="SecYEG/CpoB_TPR"/>
</dbReference>
<dbReference type="SUPFAM" id="SSF48452">
    <property type="entry name" value="TPR-like"/>
    <property type="match status" value="1"/>
</dbReference>
<evidence type="ECO:0000256" key="6">
    <source>
        <dbReference type="ARBA" id="ARBA00023186"/>
    </source>
</evidence>
<keyword evidence="6" id="KW-0143">Chaperone</keyword>
<keyword evidence="2" id="KW-1003">Cell membrane</keyword>
<evidence type="ECO:0000313" key="10">
    <source>
        <dbReference type="EMBL" id="CAL17306.1"/>
    </source>
</evidence>
<name>Q0VNE2_ALCBS</name>
<dbReference type="STRING" id="393595.ABO_1858"/>
<dbReference type="InterPro" id="IPR011990">
    <property type="entry name" value="TPR-like_helical_dom_sf"/>
</dbReference>
<dbReference type="InterPro" id="IPR026039">
    <property type="entry name" value="YfgM"/>
</dbReference>
<gene>
    <name evidence="10" type="ordered locus">ABO_1858</name>
</gene>
<evidence type="ECO:0000256" key="4">
    <source>
        <dbReference type="ARBA" id="ARBA00022989"/>
    </source>
</evidence>
<proteinExistence type="inferred from homology"/>
<accession>Q0VNE2</accession>
<evidence type="ECO:0000256" key="5">
    <source>
        <dbReference type="ARBA" id="ARBA00023136"/>
    </source>
</evidence>
<dbReference type="AlphaFoldDB" id="Q0VNE2"/>
<keyword evidence="3" id="KW-0812">Transmembrane</keyword>
<dbReference type="PANTHER" id="PTHR38035:SF1">
    <property type="entry name" value="ANCILLARY SECYEG TRANSLOCON SUBUNIT"/>
    <property type="match status" value="1"/>
</dbReference>
<evidence type="ECO:0000313" key="11">
    <source>
        <dbReference type="Proteomes" id="UP000008871"/>
    </source>
</evidence>
<evidence type="ECO:0000259" key="9">
    <source>
        <dbReference type="Pfam" id="PF09976"/>
    </source>
</evidence>
<sequence>MRDEEEQAELLKEWWQKNGTATIITVVLAVAALIGWREWQDHQGEQSAEASKHYQVMVEALTAQEVDEATVNQKAEALKENFPGSAYANYANLAQARLAVQAGDYESAASLLQSVVDDGATDALIYTARLRLVRVLLQQEAYDKAAAELDNSFPSAFNGMALELRGDLAKARGDHQAATDAYTQALETLQDNGEKDRVQMKLDDLKS</sequence>
<keyword evidence="11" id="KW-1185">Reference proteome</keyword>
<comment type="similarity">
    <text evidence="7">Belongs to the YfgM family.</text>
</comment>
<dbReference type="PIRSF" id="PIRSF006170">
    <property type="entry name" value="YfgM"/>
    <property type="match status" value="1"/>
</dbReference>
<dbReference type="eggNOG" id="COG2976">
    <property type="taxonomic scope" value="Bacteria"/>
</dbReference>
<feature type="domain" description="Ancillary SecYEG translocon subunit/Cell division coordinator CpoB TPR" evidence="9">
    <location>
        <begin position="12"/>
        <end position="206"/>
    </location>
</feature>
<dbReference type="Proteomes" id="UP000008871">
    <property type="component" value="Chromosome"/>
</dbReference>
<keyword evidence="4" id="KW-1133">Transmembrane helix</keyword>
<protein>
    <recommendedName>
        <fullName evidence="8">Ancillary SecYEG translocon subunit</fullName>
    </recommendedName>
</protein>
<dbReference type="PANTHER" id="PTHR38035">
    <property type="entry name" value="UPF0070 PROTEIN YFGM"/>
    <property type="match status" value="1"/>
</dbReference>
<dbReference type="GO" id="GO:0005886">
    <property type="term" value="C:plasma membrane"/>
    <property type="evidence" value="ECO:0007669"/>
    <property type="project" value="UniProtKB-SubCell"/>
</dbReference>
<dbReference type="EMBL" id="AM286690">
    <property type="protein sequence ID" value="CAL17306.1"/>
    <property type="molecule type" value="Genomic_DNA"/>
</dbReference>
<organism evidence="10 11">
    <name type="scientific">Alcanivorax borkumensis (strain ATCC 700651 / DSM 11573 / NCIMB 13689 / SK2)</name>
    <dbReference type="NCBI Taxonomy" id="393595"/>
    <lineage>
        <taxon>Bacteria</taxon>
        <taxon>Pseudomonadati</taxon>
        <taxon>Pseudomonadota</taxon>
        <taxon>Gammaproteobacteria</taxon>
        <taxon>Oceanospirillales</taxon>
        <taxon>Alcanivoracaceae</taxon>
        <taxon>Alcanivorax</taxon>
    </lineage>
</organism>
<evidence type="ECO:0000256" key="8">
    <source>
        <dbReference type="ARBA" id="ARBA00024235"/>
    </source>
</evidence>
<comment type="subcellular location">
    <subcellularLocation>
        <location evidence="1">Cell membrane</location>
        <topology evidence="1">Single-pass type II membrane protein</topology>
    </subcellularLocation>
</comment>